<dbReference type="EMBL" id="CDMY01000086">
    <property type="protein sequence ID" value="CEL92514.1"/>
    <property type="molecule type" value="Genomic_DNA"/>
</dbReference>
<feature type="transmembrane region" description="Helical" evidence="1">
    <location>
        <begin position="120"/>
        <end position="139"/>
    </location>
</feature>
<evidence type="ECO:0000313" key="3">
    <source>
        <dbReference type="Proteomes" id="UP000041254"/>
    </source>
</evidence>
<feature type="transmembrane region" description="Helical" evidence="1">
    <location>
        <begin position="145"/>
        <end position="165"/>
    </location>
</feature>
<gene>
    <name evidence="2" type="ORF">Vbra_4679</name>
</gene>
<dbReference type="VEuPathDB" id="CryptoDB:Vbra_4679"/>
<dbReference type="InParanoid" id="A0A0G4EB75"/>
<organism evidence="2 3">
    <name type="scientific">Vitrella brassicaformis (strain CCMP3155)</name>
    <dbReference type="NCBI Taxonomy" id="1169540"/>
    <lineage>
        <taxon>Eukaryota</taxon>
        <taxon>Sar</taxon>
        <taxon>Alveolata</taxon>
        <taxon>Colpodellida</taxon>
        <taxon>Vitrellaceae</taxon>
        <taxon>Vitrella</taxon>
    </lineage>
</organism>
<dbReference type="AlphaFoldDB" id="A0A0G4EB75"/>
<protein>
    <submittedName>
        <fullName evidence="2">Uncharacterized protein</fullName>
    </submittedName>
</protein>
<proteinExistence type="predicted"/>
<reference evidence="2 3" key="1">
    <citation type="submission" date="2014-11" db="EMBL/GenBank/DDBJ databases">
        <authorList>
            <person name="Zhu J."/>
            <person name="Qi W."/>
            <person name="Song R."/>
        </authorList>
    </citation>
    <scope>NUCLEOTIDE SEQUENCE [LARGE SCALE GENOMIC DNA]</scope>
</reference>
<evidence type="ECO:0000256" key="1">
    <source>
        <dbReference type="SAM" id="Phobius"/>
    </source>
</evidence>
<keyword evidence="3" id="KW-1185">Reference proteome</keyword>
<name>A0A0G4EB75_VITBC</name>
<keyword evidence="1" id="KW-0472">Membrane</keyword>
<sequence>MSIELQFSVRFYDKRSDRPTFRQPVTIPPRVITFNPGIRRSQLQDLIKTTFPHALDGYDASELLFPDHQALTADDVIIDATSFPSHGGADQDHIRVEAGLQGGQQGESEATRKRRRLCGFYLWLPIIFLVISIFIYGTSGQHFHGGFWSGFCLAVALLFVGLILADLPVADSIDRYVQGRYFGWCLLDCPDWCGCFRDQPRGDKQDSLVGRAPCWKRTVSGRAKGCEGGDCWLFYCEGTVVVGWRVEQQFVPVD</sequence>
<keyword evidence="1" id="KW-1133">Transmembrane helix</keyword>
<dbReference type="Proteomes" id="UP000041254">
    <property type="component" value="Unassembled WGS sequence"/>
</dbReference>
<evidence type="ECO:0000313" key="2">
    <source>
        <dbReference type="EMBL" id="CEL92514.1"/>
    </source>
</evidence>
<accession>A0A0G4EB75</accession>
<keyword evidence="1" id="KW-0812">Transmembrane</keyword>